<dbReference type="EMBL" id="AZEL01000063">
    <property type="protein sequence ID" value="KRL20385.1"/>
    <property type="molecule type" value="Genomic_DNA"/>
</dbReference>
<accession>A0A0R1NJB2</accession>
<evidence type="ECO:0000313" key="1">
    <source>
        <dbReference type="EMBL" id="KRL20385.1"/>
    </source>
</evidence>
<sequence length="102" mass="11510">MKYQTYTFYSANFEEFSNILNNHINEINKSSGIIDNIQFSTSPYSNSGNINLNLNGNRTGTILNNITNTASYNDNENTNINGTFNNNNTSTIFSCLILWHQA</sequence>
<name>A0A0R1NJB2_9LACO</name>
<reference evidence="1 2" key="1">
    <citation type="journal article" date="2015" name="Genome Announc.">
        <title>Expanding the biotechnology potential of lactobacilli through comparative genomics of 213 strains and associated genera.</title>
        <authorList>
            <person name="Sun Z."/>
            <person name="Harris H.M."/>
            <person name="McCann A."/>
            <person name="Guo C."/>
            <person name="Argimon S."/>
            <person name="Zhang W."/>
            <person name="Yang X."/>
            <person name="Jeffery I.B."/>
            <person name="Cooney J.C."/>
            <person name="Kagawa T.F."/>
            <person name="Liu W."/>
            <person name="Song Y."/>
            <person name="Salvetti E."/>
            <person name="Wrobel A."/>
            <person name="Rasinkangas P."/>
            <person name="Parkhill J."/>
            <person name="Rea M.C."/>
            <person name="O'Sullivan O."/>
            <person name="Ritari J."/>
            <person name="Douillard F.P."/>
            <person name="Paul Ross R."/>
            <person name="Yang R."/>
            <person name="Briner A.E."/>
            <person name="Felis G.E."/>
            <person name="de Vos W.M."/>
            <person name="Barrangou R."/>
            <person name="Klaenhammer T.R."/>
            <person name="Caufield P.W."/>
            <person name="Cui Y."/>
            <person name="Zhang H."/>
            <person name="O'Toole P.W."/>
        </authorList>
    </citation>
    <scope>NUCLEOTIDE SEQUENCE [LARGE SCALE GENOMIC DNA]</scope>
    <source>
        <strain evidence="1 2">DSM 10532</strain>
    </source>
</reference>
<organism evidence="1 2">
    <name type="scientific">Lactobacillus gallinarum DSM 10532 = JCM 2011</name>
    <dbReference type="NCBI Taxonomy" id="1423748"/>
    <lineage>
        <taxon>Bacteria</taxon>
        <taxon>Bacillati</taxon>
        <taxon>Bacillota</taxon>
        <taxon>Bacilli</taxon>
        <taxon>Lactobacillales</taxon>
        <taxon>Lactobacillaceae</taxon>
        <taxon>Lactobacillus</taxon>
    </lineage>
</organism>
<dbReference type="Proteomes" id="UP000051311">
    <property type="component" value="Unassembled WGS sequence"/>
</dbReference>
<evidence type="ECO:0000313" key="2">
    <source>
        <dbReference type="Proteomes" id="UP000051311"/>
    </source>
</evidence>
<gene>
    <name evidence="1" type="ORF">FC37_GL000081</name>
</gene>
<protein>
    <submittedName>
        <fullName evidence="1">Uncharacterized protein</fullName>
    </submittedName>
</protein>
<comment type="caution">
    <text evidence="1">The sequence shown here is derived from an EMBL/GenBank/DDBJ whole genome shotgun (WGS) entry which is preliminary data.</text>
</comment>
<proteinExistence type="predicted"/>
<dbReference type="PATRIC" id="fig|1423748.3.peg.87"/>
<dbReference type="RefSeq" id="WP_056945602.1">
    <property type="nucleotide sequence ID" value="NZ_AZEL01000063.1"/>
</dbReference>
<dbReference type="AlphaFoldDB" id="A0A0R1NJB2"/>